<dbReference type="Proteomes" id="UP001236369">
    <property type="component" value="Unassembled WGS sequence"/>
</dbReference>
<dbReference type="RefSeq" id="WP_238247112.1">
    <property type="nucleotide sequence ID" value="NZ_BPQX01000003.1"/>
</dbReference>
<sequence>MTGNLLHEACTLQKATSRGVATGYAVGVLDSPTASSKLIAFICVPSGVTMGQVVDVACAYVAKNSQDRHREAAILVFGTLVDAWPCQDSPPAQ</sequence>
<gene>
    <name evidence="2" type="ORF">QO016_004388</name>
</gene>
<comment type="caution">
    <text evidence="2">The sequence shown here is derived from an EMBL/GenBank/DDBJ whole genome shotgun (WGS) entry which is preliminary data.</text>
</comment>
<evidence type="ECO:0000259" key="1">
    <source>
        <dbReference type="Pfam" id="PF18602"/>
    </source>
</evidence>
<protein>
    <recommendedName>
        <fullName evidence="1">Rap1a immunity protein domain-containing protein</fullName>
    </recommendedName>
</protein>
<dbReference type="InterPro" id="IPR041238">
    <property type="entry name" value="Rap1a"/>
</dbReference>
<evidence type="ECO:0000313" key="3">
    <source>
        <dbReference type="Proteomes" id="UP001236369"/>
    </source>
</evidence>
<evidence type="ECO:0000313" key="2">
    <source>
        <dbReference type="EMBL" id="MDQ0444863.1"/>
    </source>
</evidence>
<dbReference type="Pfam" id="PF18602">
    <property type="entry name" value="Rap1a"/>
    <property type="match status" value="1"/>
</dbReference>
<keyword evidence="3" id="KW-1185">Reference proteome</keyword>
<proteinExistence type="predicted"/>
<reference evidence="2 3" key="1">
    <citation type="submission" date="2023-07" db="EMBL/GenBank/DDBJ databases">
        <title>Genomic Encyclopedia of Type Strains, Phase IV (KMG-IV): sequencing the most valuable type-strain genomes for metagenomic binning, comparative biology and taxonomic classification.</title>
        <authorList>
            <person name="Goeker M."/>
        </authorList>
    </citation>
    <scope>NUCLEOTIDE SEQUENCE [LARGE SCALE GENOMIC DNA]</scope>
    <source>
        <strain evidence="2 3">DSM 19562</strain>
    </source>
</reference>
<name>A0ABU0HRC7_9HYPH</name>
<dbReference type="Gene3D" id="1.10.890.40">
    <property type="match status" value="1"/>
</dbReference>
<feature type="domain" description="Rap1a immunity protein" evidence="1">
    <location>
        <begin position="2"/>
        <end position="86"/>
    </location>
</feature>
<organism evidence="2 3">
    <name type="scientific">Methylobacterium persicinum</name>
    <dbReference type="NCBI Taxonomy" id="374426"/>
    <lineage>
        <taxon>Bacteria</taxon>
        <taxon>Pseudomonadati</taxon>
        <taxon>Pseudomonadota</taxon>
        <taxon>Alphaproteobacteria</taxon>
        <taxon>Hyphomicrobiales</taxon>
        <taxon>Methylobacteriaceae</taxon>
        <taxon>Methylobacterium</taxon>
    </lineage>
</organism>
<dbReference type="EMBL" id="JAUSVV010000017">
    <property type="protein sequence ID" value="MDQ0444863.1"/>
    <property type="molecule type" value="Genomic_DNA"/>
</dbReference>
<accession>A0ABU0HRC7</accession>